<evidence type="ECO:0000313" key="10">
    <source>
        <dbReference type="Proteomes" id="UP000282311"/>
    </source>
</evidence>
<dbReference type="OrthoDB" id="2365435at2"/>
<feature type="transmembrane region" description="Helical" evidence="7">
    <location>
        <begin position="296"/>
        <end position="319"/>
    </location>
</feature>
<dbReference type="PANTHER" id="PTHR33406">
    <property type="entry name" value="MEMBRANE PROTEIN MJ1562-RELATED"/>
    <property type="match status" value="1"/>
</dbReference>
<accession>A0A3B0CI20</accession>
<dbReference type="SUPFAM" id="SSF82866">
    <property type="entry name" value="Multidrug efflux transporter AcrB transmembrane domain"/>
    <property type="match status" value="2"/>
</dbReference>
<evidence type="ECO:0000256" key="6">
    <source>
        <dbReference type="ARBA" id="ARBA00023136"/>
    </source>
</evidence>
<keyword evidence="6 7" id="KW-0472">Membrane</keyword>
<keyword evidence="4 7" id="KW-0812">Transmembrane</keyword>
<reference evidence="9 10" key="1">
    <citation type="journal article" date="2007" name="Int. J. Syst. Evol. Microbiol.">
        <title>Paenibacillus ginsengarvi sp. nov., isolated from soil from ginseng cultivation.</title>
        <authorList>
            <person name="Yoon M.H."/>
            <person name="Ten L.N."/>
            <person name="Im W.T."/>
        </authorList>
    </citation>
    <scope>NUCLEOTIDE SEQUENCE [LARGE SCALE GENOMIC DNA]</scope>
    <source>
        <strain evidence="9 10">KCTC 13059</strain>
    </source>
</reference>
<dbReference type="Gene3D" id="1.20.1640.10">
    <property type="entry name" value="Multidrug efflux transporter AcrB transmembrane domain"/>
    <property type="match status" value="2"/>
</dbReference>
<evidence type="ECO:0000256" key="3">
    <source>
        <dbReference type="ARBA" id="ARBA00022475"/>
    </source>
</evidence>
<proteinExistence type="inferred from homology"/>
<dbReference type="InterPro" id="IPR004869">
    <property type="entry name" value="MMPL_dom"/>
</dbReference>
<evidence type="ECO:0000313" key="9">
    <source>
        <dbReference type="EMBL" id="RKN84234.1"/>
    </source>
</evidence>
<feature type="transmembrane region" description="Helical" evidence="7">
    <location>
        <begin position="325"/>
        <end position="352"/>
    </location>
</feature>
<sequence>MKMSKHPLQKLARAVSSRKGAITVIVVWLLAIVLLSGIAPGSKPYATSSGEGSIHEDTPSAIAQQIMNEQFPSKDGLTALLVFHTTDSFTAQNRTVVSDISQWLASDRKPEHVASVLPFHQLPKQVQDQMISSDGTTLIINAALDKNLPSDQVYDTLKQIRDYADEHSGGRVQLEITGPAGIAADTITLFKNADFVLMFATIGLILVILIVIYRSPLLAVIPLLISGIVYQATDRFLGLAAKNGWFVVDKQALSIMMILLFAVLTDYCLFVLARFREELKKNGSKYDAMRAALSQVAEPILFSGGTVLVAMLTLFATVFKPYHHFAPVFSVAMVVILLGGLTLIPALFALLGRNVFWPFVPKLLDEAVKPTGMWTRIGSFVSRKPGVPATALLLLLVLGSLNVFSMNYSYNLMKSFPEDISSRRGFELLEQSFPPGQLAPVSVILQSNKDINLDAAFTEKLVRLTDLLKQEEGVQSVSPAVTSQLTGSNAVVPRNFLAESKRAIKLQITLQNNPYDASSLDAVSQWRENSEKLLREAGFDPGAITLHYAGQTADQVDVRAMNQRDTIVSFTLISLFIGVMLAFQARSVVIAFTMLTTMLLSYTATLGIGWLLFHYVLGFESISYRMPVYSFVFLIALGVDYNIMLVSRIREEARKREWKEAVSRGVAMTGGVISSAGIILAATFCVLITQPLQELYLFGAIMAIGILMDTFLVRGMLLPALLIWIGRRGSDRSVGPFSGVAGNETLSAGSSKPNA</sequence>
<organism evidence="9 10">
    <name type="scientific">Paenibacillus ginsengarvi</name>
    <dbReference type="NCBI Taxonomy" id="400777"/>
    <lineage>
        <taxon>Bacteria</taxon>
        <taxon>Bacillati</taxon>
        <taxon>Bacillota</taxon>
        <taxon>Bacilli</taxon>
        <taxon>Bacillales</taxon>
        <taxon>Paenibacillaceae</taxon>
        <taxon>Paenibacillus</taxon>
    </lineage>
</organism>
<dbReference type="InterPro" id="IPR050545">
    <property type="entry name" value="Mycobact_MmpL"/>
</dbReference>
<feature type="transmembrane region" description="Helical" evidence="7">
    <location>
        <begin position="666"/>
        <end position="689"/>
    </location>
</feature>
<keyword evidence="3" id="KW-1003">Cell membrane</keyword>
<evidence type="ECO:0000256" key="2">
    <source>
        <dbReference type="ARBA" id="ARBA00010157"/>
    </source>
</evidence>
<feature type="transmembrane region" description="Helical" evidence="7">
    <location>
        <begin position="590"/>
        <end position="616"/>
    </location>
</feature>
<feature type="transmembrane region" description="Helical" evidence="7">
    <location>
        <begin position="253"/>
        <end position="275"/>
    </location>
</feature>
<feature type="transmembrane region" description="Helical" evidence="7">
    <location>
        <begin position="566"/>
        <end position="583"/>
    </location>
</feature>
<dbReference type="Proteomes" id="UP000282311">
    <property type="component" value="Unassembled WGS sequence"/>
</dbReference>
<comment type="caution">
    <text evidence="9">The sequence shown here is derived from an EMBL/GenBank/DDBJ whole genome shotgun (WGS) entry which is preliminary data.</text>
</comment>
<evidence type="ECO:0000259" key="8">
    <source>
        <dbReference type="PROSITE" id="PS50156"/>
    </source>
</evidence>
<name>A0A3B0CI20_9BACL</name>
<feature type="transmembrane region" description="Helical" evidence="7">
    <location>
        <begin position="217"/>
        <end position="233"/>
    </location>
</feature>
<dbReference type="Pfam" id="PF03176">
    <property type="entry name" value="MMPL"/>
    <property type="match status" value="2"/>
</dbReference>
<protein>
    <submittedName>
        <fullName evidence="9">MMPL family transporter</fullName>
    </submittedName>
</protein>
<feature type="transmembrane region" description="Helical" evidence="7">
    <location>
        <begin position="195"/>
        <end position="212"/>
    </location>
</feature>
<evidence type="ECO:0000256" key="5">
    <source>
        <dbReference type="ARBA" id="ARBA00022989"/>
    </source>
</evidence>
<dbReference type="AlphaFoldDB" id="A0A3B0CI20"/>
<evidence type="ECO:0000256" key="7">
    <source>
        <dbReference type="SAM" id="Phobius"/>
    </source>
</evidence>
<dbReference type="GO" id="GO:0005886">
    <property type="term" value="C:plasma membrane"/>
    <property type="evidence" value="ECO:0007669"/>
    <property type="project" value="UniProtKB-SubCell"/>
</dbReference>
<keyword evidence="5 7" id="KW-1133">Transmembrane helix</keyword>
<dbReference type="PANTHER" id="PTHR33406:SF6">
    <property type="entry name" value="MEMBRANE PROTEIN YDGH-RELATED"/>
    <property type="match status" value="1"/>
</dbReference>
<dbReference type="EMBL" id="RBAH01000009">
    <property type="protein sequence ID" value="RKN84234.1"/>
    <property type="molecule type" value="Genomic_DNA"/>
</dbReference>
<evidence type="ECO:0000256" key="1">
    <source>
        <dbReference type="ARBA" id="ARBA00004651"/>
    </source>
</evidence>
<comment type="subcellular location">
    <subcellularLocation>
        <location evidence="1">Cell membrane</location>
        <topology evidence="1">Multi-pass membrane protein</topology>
    </subcellularLocation>
</comment>
<feature type="transmembrane region" description="Helical" evidence="7">
    <location>
        <begin position="695"/>
        <end position="725"/>
    </location>
</feature>
<feature type="transmembrane region" description="Helical" evidence="7">
    <location>
        <begin position="21"/>
        <end position="39"/>
    </location>
</feature>
<comment type="similarity">
    <text evidence="2">Belongs to the resistance-nodulation-cell division (RND) (TC 2.A.6) family. MmpL subfamily.</text>
</comment>
<keyword evidence="10" id="KW-1185">Reference proteome</keyword>
<dbReference type="PROSITE" id="PS50156">
    <property type="entry name" value="SSD"/>
    <property type="match status" value="1"/>
</dbReference>
<dbReference type="InterPro" id="IPR000731">
    <property type="entry name" value="SSD"/>
</dbReference>
<feature type="transmembrane region" description="Helical" evidence="7">
    <location>
        <begin position="628"/>
        <end position="646"/>
    </location>
</feature>
<evidence type="ECO:0000256" key="4">
    <source>
        <dbReference type="ARBA" id="ARBA00022692"/>
    </source>
</evidence>
<feature type="domain" description="SSD" evidence="8">
    <location>
        <begin position="590"/>
        <end position="723"/>
    </location>
</feature>
<gene>
    <name evidence="9" type="ORF">D7M11_14620</name>
</gene>
<feature type="transmembrane region" description="Helical" evidence="7">
    <location>
        <begin position="386"/>
        <end position="404"/>
    </location>
</feature>